<evidence type="ECO:0000256" key="2">
    <source>
        <dbReference type="ARBA" id="ARBA00023002"/>
    </source>
</evidence>
<proteinExistence type="inferred from homology"/>
<accession>A0A2T9X2P6</accession>
<keyword evidence="2" id="KW-0560">Oxidoreductase</keyword>
<dbReference type="EMBL" id="QEFD01000226">
    <property type="protein sequence ID" value="PVU74322.1"/>
    <property type="molecule type" value="Genomic_DNA"/>
</dbReference>
<dbReference type="InterPro" id="IPR003767">
    <property type="entry name" value="Malate/L-lactate_DH-like"/>
</dbReference>
<dbReference type="InterPro" id="IPR043143">
    <property type="entry name" value="Mal/L-sulf/L-lact_DH-like_NADP"/>
</dbReference>
<reference evidence="3 5" key="1">
    <citation type="journal article" date="2015" name="Appl. Environ. Microbiol.">
        <title>Nanoarchaeota, Their Sulfolobales Host, and Nanoarchaeota Virus Distribution across Yellowstone National Park Hot Springs.</title>
        <authorList>
            <person name="Munson-McGee J.H."/>
            <person name="Field E.K."/>
            <person name="Bateson M."/>
            <person name="Rooney C."/>
            <person name="Stepanauskas R."/>
            <person name="Young M.J."/>
        </authorList>
    </citation>
    <scope>NUCLEOTIDE SEQUENCE [LARGE SCALE GENOMIC DNA]</scope>
    <source>
        <strain evidence="3">SCGC AC-742_N10</strain>
    </source>
</reference>
<name>A0A2T9X2P6_9CREN</name>
<gene>
    <name evidence="4" type="ORF">DDW13_07545</name>
    <name evidence="3" type="ORF">DDW13_07900</name>
</gene>
<dbReference type="PANTHER" id="PTHR11091:SF0">
    <property type="entry name" value="MALATE DEHYDROGENASE"/>
    <property type="match status" value="1"/>
</dbReference>
<evidence type="ECO:0000256" key="1">
    <source>
        <dbReference type="ARBA" id="ARBA00006056"/>
    </source>
</evidence>
<dbReference type="GO" id="GO:0016491">
    <property type="term" value="F:oxidoreductase activity"/>
    <property type="evidence" value="ECO:0007669"/>
    <property type="project" value="UniProtKB-KW"/>
</dbReference>
<reference evidence="3" key="2">
    <citation type="submission" date="2018-04" db="EMBL/GenBank/DDBJ databases">
        <authorList>
            <person name="Go L.Y."/>
            <person name="Mitchell J.A."/>
        </authorList>
    </citation>
    <scope>NUCLEOTIDE SEQUENCE</scope>
    <source>
        <strain evidence="3">SCGC AC-742_N10</strain>
    </source>
</reference>
<dbReference type="InterPro" id="IPR036111">
    <property type="entry name" value="Mal/L-sulfo/L-lacto_DH-like_sf"/>
</dbReference>
<dbReference type="SUPFAM" id="SSF89733">
    <property type="entry name" value="L-sulfolactate dehydrogenase-like"/>
    <property type="match status" value="1"/>
</dbReference>
<protein>
    <submittedName>
        <fullName evidence="3">Lactate dehydrogenase</fullName>
    </submittedName>
</protein>
<dbReference type="Pfam" id="PF02615">
    <property type="entry name" value="Ldh_2"/>
    <property type="match status" value="1"/>
</dbReference>
<dbReference type="Proteomes" id="UP000245638">
    <property type="component" value="Unassembled WGS sequence"/>
</dbReference>
<dbReference type="AlphaFoldDB" id="A0A2T9X2P6"/>
<organism evidence="3 5">
    <name type="scientific">Acidianus hospitalis</name>
    <dbReference type="NCBI Taxonomy" id="563177"/>
    <lineage>
        <taxon>Archaea</taxon>
        <taxon>Thermoproteota</taxon>
        <taxon>Thermoprotei</taxon>
        <taxon>Sulfolobales</taxon>
        <taxon>Sulfolobaceae</taxon>
        <taxon>Acidianus</taxon>
    </lineage>
</organism>
<dbReference type="InterPro" id="IPR043144">
    <property type="entry name" value="Mal/L-sulf/L-lact_DH-like_ah"/>
</dbReference>
<dbReference type="EMBL" id="QEFD01000216">
    <property type="protein sequence ID" value="PVU74416.1"/>
    <property type="molecule type" value="Genomic_DNA"/>
</dbReference>
<dbReference type="Gene3D" id="1.10.1530.10">
    <property type="match status" value="1"/>
</dbReference>
<evidence type="ECO:0000313" key="4">
    <source>
        <dbReference type="EMBL" id="PVU74416.1"/>
    </source>
</evidence>
<sequence>MKIPVNELKEIIIHILDKRGVEDSSVIAEHFIEAELRGHSSHGVQRVIPLVKGIELGTIERKLNYKILKSTSSSLLIDARRSIGIVLWNKIINELEFKEPISIVAVRNASHIGFLGYYTRKLAEKGYSAIMFGNAEPAVVFPGKAEKLLSTTPLSISIPSNPPVVLDMALSLTARGKIIEAQRKGEKIPYGVAVNERGEITTDPTEALKGGLLPLGGVKGFYLMLTLELLTSFLTGSAVGPEVKGVLNTENPPNKGEVLIVINPKFTEEENHGIELMRRILGSLPGDRGDKLLKNSGNEINIDEKLFNTLNEMAKKIPYF</sequence>
<comment type="similarity">
    <text evidence="1">Belongs to the LDH2/MDH2 oxidoreductase family.</text>
</comment>
<dbReference type="Gene3D" id="3.30.1370.60">
    <property type="entry name" value="Hypothetical oxidoreductase yiak, domain 2"/>
    <property type="match status" value="1"/>
</dbReference>
<evidence type="ECO:0000313" key="5">
    <source>
        <dbReference type="Proteomes" id="UP000245638"/>
    </source>
</evidence>
<comment type="caution">
    <text evidence="3">The sequence shown here is derived from an EMBL/GenBank/DDBJ whole genome shotgun (WGS) entry which is preliminary data.</text>
</comment>
<evidence type="ECO:0000313" key="3">
    <source>
        <dbReference type="EMBL" id="PVU74322.1"/>
    </source>
</evidence>
<dbReference type="PANTHER" id="PTHR11091">
    <property type="entry name" value="OXIDOREDUCTASE-RELATED"/>
    <property type="match status" value="1"/>
</dbReference>